<gene>
    <name evidence="5" type="ORF">E4U03_11585</name>
</gene>
<evidence type="ECO:0000313" key="6">
    <source>
        <dbReference type="Proteomes" id="UP000297951"/>
    </source>
</evidence>
<dbReference type="GO" id="GO:0003700">
    <property type="term" value="F:DNA-binding transcription factor activity"/>
    <property type="evidence" value="ECO:0007669"/>
    <property type="project" value="InterPro"/>
</dbReference>
<dbReference type="PRINTS" id="PR00035">
    <property type="entry name" value="HTHGNTR"/>
</dbReference>
<dbReference type="SMART" id="SM00895">
    <property type="entry name" value="FCD"/>
    <property type="match status" value="1"/>
</dbReference>
<dbReference type="SMART" id="SM00345">
    <property type="entry name" value="HTH_GNTR"/>
    <property type="match status" value="1"/>
</dbReference>
<evidence type="ECO:0000256" key="3">
    <source>
        <dbReference type="ARBA" id="ARBA00023163"/>
    </source>
</evidence>
<dbReference type="SUPFAM" id="SSF46785">
    <property type="entry name" value="Winged helix' DNA-binding domain"/>
    <property type="match status" value="1"/>
</dbReference>
<comment type="caution">
    <text evidence="5">The sequence shown here is derived from an EMBL/GenBank/DDBJ whole genome shotgun (WGS) entry which is preliminary data.</text>
</comment>
<dbReference type="EMBL" id="SPQC01000059">
    <property type="protein sequence ID" value="TFU20355.1"/>
    <property type="molecule type" value="Genomic_DNA"/>
</dbReference>
<dbReference type="Pfam" id="PF00392">
    <property type="entry name" value="GntR"/>
    <property type="match status" value="1"/>
</dbReference>
<protein>
    <submittedName>
        <fullName evidence="5">GntR family transcriptional regulator</fullName>
    </submittedName>
</protein>
<dbReference type="PANTHER" id="PTHR43537">
    <property type="entry name" value="TRANSCRIPTIONAL REGULATOR, GNTR FAMILY"/>
    <property type="match status" value="1"/>
</dbReference>
<dbReference type="PANTHER" id="PTHR43537:SF24">
    <property type="entry name" value="GLUCONATE OPERON TRANSCRIPTIONAL REPRESSOR"/>
    <property type="match status" value="1"/>
</dbReference>
<dbReference type="InterPro" id="IPR036390">
    <property type="entry name" value="WH_DNA-bd_sf"/>
</dbReference>
<dbReference type="InterPro" id="IPR036388">
    <property type="entry name" value="WH-like_DNA-bd_sf"/>
</dbReference>
<dbReference type="Proteomes" id="UP000297951">
    <property type="component" value="Unassembled WGS sequence"/>
</dbReference>
<dbReference type="Gene3D" id="1.20.120.530">
    <property type="entry name" value="GntR ligand-binding domain-like"/>
    <property type="match status" value="1"/>
</dbReference>
<dbReference type="CDD" id="cd07377">
    <property type="entry name" value="WHTH_GntR"/>
    <property type="match status" value="1"/>
</dbReference>
<dbReference type="GO" id="GO:0003677">
    <property type="term" value="F:DNA binding"/>
    <property type="evidence" value="ECO:0007669"/>
    <property type="project" value="UniProtKB-KW"/>
</dbReference>
<name>A0A4Y9F1Z8_9MICC</name>
<dbReference type="InterPro" id="IPR008920">
    <property type="entry name" value="TF_FadR/GntR_C"/>
</dbReference>
<organism evidence="5 6">
    <name type="scientific">Rothia nasimurium</name>
    <dbReference type="NCBI Taxonomy" id="85336"/>
    <lineage>
        <taxon>Bacteria</taxon>
        <taxon>Bacillati</taxon>
        <taxon>Actinomycetota</taxon>
        <taxon>Actinomycetes</taxon>
        <taxon>Micrococcales</taxon>
        <taxon>Micrococcaceae</taxon>
        <taxon>Rothia</taxon>
    </lineage>
</organism>
<dbReference type="SUPFAM" id="SSF48008">
    <property type="entry name" value="GntR ligand-binding domain-like"/>
    <property type="match status" value="1"/>
</dbReference>
<keyword evidence="1" id="KW-0805">Transcription regulation</keyword>
<evidence type="ECO:0000256" key="1">
    <source>
        <dbReference type="ARBA" id="ARBA00023015"/>
    </source>
</evidence>
<evidence type="ECO:0000259" key="4">
    <source>
        <dbReference type="PROSITE" id="PS50949"/>
    </source>
</evidence>
<reference evidence="5 6" key="1">
    <citation type="submission" date="2019-03" db="EMBL/GenBank/DDBJ databases">
        <title>Diversity of the mouse oral microbiome.</title>
        <authorList>
            <person name="Joseph S."/>
            <person name="Aduse-Opoku J."/>
            <person name="Curtis M."/>
            <person name="Wade W."/>
            <person name="Hashim A."/>
        </authorList>
    </citation>
    <scope>NUCLEOTIDE SEQUENCE [LARGE SCALE GENOMIC DNA]</scope>
    <source>
        <strain evidence="6">irhom_31</strain>
    </source>
</reference>
<evidence type="ECO:0000256" key="2">
    <source>
        <dbReference type="ARBA" id="ARBA00023125"/>
    </source>
</evidence>
<dbReference type="STRING" id="85336.A7979_11125"/>
<feature type="domain" description="HTH gntR-type" evidence="4">
    <location>
        <begin position="1"/>
        <end position="68"/>
    </location>
</feature>
<dbReference type="InterPro" id="IPR011711">
    <property type="entry name" value="GntR_C"/>
</dbReference>
<dbReference type="PROSITE" id="PS50949">
    <property type="entry name" value="HTH_GNTR"/>
    <property type="match status" value="1"/>
</dbReference>
<sequence>MRAGELAYQSLRSDIMEGMLAPGSVIAEVEQSERLGVSRTPVREAISRLLAEGLAEPAPGRGVIVAPISLANVYALFELRTSLDSTAAALAARRGDSKVFKELAQAFEEASFALHCGEASLAEYYALVDELDTAIDAAANNRYLHQAQTSLRTQLTRIRKLSKANPIRLEQAAEEHAQIARCIASGDPQLAEAATRLHLANALYAIEEAAASQSQHSLFNHPEPTA</sequence>
<dbReference type="AlphaFoldDB" id="A0A4Y9F1Z8"/>
<keyword evidence="3" id="KW-0804">Transcription</keyword>
<dbReference type="Gene3D" id="1.10.10.10">
    <property type="entry name" value="Winged helix-like DNA-binding domain superfamily/Winged helix DNA-binding domain"/>
    <property type="match status" value="1"/>
</dbReference>
<dbReference type="RefSeq" id="WP_135013885.1">
    <property type="nucleotide sequence ID" value="NZ_JADGLK010000059.1"/>
</dbReference>
<dbReference type="Pfam" id="PF07729">
    <property type="entry name" value="FCD"/>
    <property type="match status" value="1"/>
</dbReference>
<accession>A0A4Y9F1Z8</accession>
<keyword evidence="2" id="KW-0238">DNA-binding</keyword>
<dbReference type="OrthoDB" id="8680240at2"/>
<dbReference type="InterPro" id="IPR000524">
    <property type="entry name" value="Tscrpt_reg_HTH_GntR"/>
</dbReference>
<evidence type="ECO:0000313" key="5">
    <source>
        <dbReference type="EMBL" id="TFU20355.1"/>
    </source>
</evidence>
<proteinExistence type="predicted"/>